<dbReference type="GO" id="GO:0046854">
    <property type="term" value="P:phosphatidylinositol phosphate biosynthetic process"/>
    <property type="evidence" value="ECO:0007669"/>
    <property type="project" value="InterPro"/>
</dbReference>
<reference evidence="11" key="1">
    <citation type="submission" date="2021-12" db="EMBL/GenBank/DDBJ databases">
        <authorList>
            <person name="King R."/>
        </authorList>
    </citation>
    <scope>NUCLEOTIDE SEQUENCE</scope>
</reference>
<dbReference type="CDD" id="cd05168">
    <property type="entry name" value="PI4Kc_III_beta"/>
    <property type="match status" value="1"/>
</dbReference>
<feature type="region of interest" description="Disordered" evidence="8">
    <location>
        <begin position="475"/>
        <end position="496"/>
    </location>
</feature>
<feature type="domain" description="PI3K/PI4K catalytic" evidence="9">
    <location>
        <begin position="532"/>
        <end position="799"/>
    </location>
</feature>
<feature type="compositionally biased region" description="Basic and acidic residues" evidence="8">
    <location>
        <begin position="87"/>
        <end position="97"/>
    </location>
</feature>
<name>A0A9P0AIX7_BEMTA</name>
<evidence type="ECO:0000256" key="8">
    <source>
        <dbReference type="SAM" id="MobiDB-lite"/>
    </source>
</evidence>
<dbReference type="KEGG" id="btab:109041232"/>
<evidence type="ECO:0000256" key="1">
    <source>
        <dbReference type="ARBA" id="ARBA00004450"/>
    </source>
</evidence>
<protein>
    <recommendedName>
        <fullName evidence="7">Phosphatidylinositol 4-kinase beta</fullName>
        <ecNumber evidence="2">2.7.1.67</ecNumber>
    </recommendedName>
</protein>
<dbReference type="EMBL" id="OU963868">
    <property type="protein sequence ID" value="CAH0393833.1"/>
    <property type="molecule type" value="Genomic_DNA"/>
</dbReference>
<dbReference type="Pfam" id="PF00454">
    <property type="entry name" value="PI3_PI4_kinase"/>
    <property type="match status" value="1"/>
</dbReference>
<dbReference type="InterPro" id="IPR015433">
    <property type="entry name" value="PI3/4_kinase"/>
</dbReference>
<dbReference type="SUPFAM" id="SSF56112">
    <property type="entry name" value="Protein kinase-like (PK-like)"/>
    <property type="match status" value="1"/>
</dbReference>
<evidence type="ECO:0000313" key="12">
    <source>
        <dbReference type="Proteomes" id="UP001152759"/>
    </source>
</evidence>
<evidence type="ECO:0000256" key="4">
    <source>
        <dbReference type="ARBA" id="ARBA00022777"/>
    </source>
</evidence>
<feature type="compositionally biased region" description="Polar residues" evidence="8">
    <location>
        <begin position="1"/>
        <end position="12"/>
    </location>
</feature>
<feature type="compositionally biased region" description="Basic and acidic residues" evidence="8">
    <location>
        <begin position="476"/>
        <end position="495"/>
    </location>
</feature>
<gene>
    <name evidence="11" type="ORF">BEMITA_LOCUS12191</name>
</gene>
<dbReference type="PROSITE" id="PS51545">
    <property type="entry name" value="PIK_HELICAL"/>
    <property type="match status" value="1"/>
</dbReference>
<accession>A0A9P0AIX7</accession>
<evidence type="ECO:0000259" key="10">
    <source>
        <dbReference type="PROSITE" id="PS51545"/>
    </source>
</evidence>
<dbReference type="InterPro" id="IPR018936">
    <property type="entry name" value="PI3/4_kinase_CS"/>
</dbReference>
<evidence type="ECO:0000256" key="6">
    <source>
        <dbReference type="ARBA" id="ARBA00037860"/>
    </source>
</evidence>
<dbReference type="InterPro" id="IPR049160">
    <property type="entry name" value="PI4KB-PIK1_PIK"/>
</dbReference>
<evidence type="ECO:0000256" key="3">
    <source>
        <dbReference type="ARBA" id="ARBA00022679"/>
    </source>
</evidence>
<dbReference type="Gene3D" id="3.30.1010.10">
    <property type="entry name" value="Phosphatidylinositol 3-kinase Catalytic Subunit, Chain A, domain 4"/>
    <property type="match status" value="1"/>
</dbReference>
<dbReference type="SMART" id="SM00146">
    <property type="entry name" value="PI3Kc"/>
    <property type="match status" value="1"/>
</dbReference>
<keyword evidence="12" id="KW-1185">Reference proteome</keyword>
<dbReference type="PROSITE" id="PS00916">
    <property type="entry name" value="PI3_4_KINASE_2"/>
    <property type="match status" value="1"/>
</dbReference>
<proteinExistence type="predicted"/>
<sequence length="814" mass="91327">MTMTESSVSQAGLPSVHGQNGPRRYSNHQRNLSLDFRSMGILLPPVPQLTLHHRNRSLDSALQRIPEVDVTPSPECEPSSSQLLSETPDKSKNKEDLTSLGSDDSGIISGSEVASESRESLDQESSTLSVNSGKGFLLRLFESRLFDMSMAISYLFNSKEPGVQSFIGNKFFSFPDKDVEFYLPQLVHMYIQMPDVAEAIHPYLIFRCRQSPDFALKCSWLLEAYNLDSTLPSKKKNPGTKLKSLILSDSLRPSDPGSTKKNGLNGLSVLNGLKEGVKSPLMNQRKTHHRSWSDASAAQKREKIQCFGDLKSGRAFDNSCTCISNHQENEVCDTSIECSCGANRLSPVLEFMKALINIGKTLSSIPTKEDKSEQLTKEINKLNFNLPARVWLPLLCDTRHCIVRIPPQAAAVLNSKDKAPYILYVEVVDMSEAESGPLVSRHRFWRSEELLPTSVSTDEDEDVIEFSRQCLGLNRKSPEKDSISQRSSESSDSREPVFVAAGDIRHRLSESLQDQPAFTHCSDDPSAHALKEPWSEKVQKVKETSPYGHLSSWQLLSAIVKCGDDLRMELLAYQILSALQRIWEIEHVPLWLKPYRILCVSNDSGLIEPILNTVSLHQIKKHSQLSLQDYFEQEFGAKNSEKFLTAQRNFVESCAAYSLVCYLMQVKDRHNGNILLTGEGHIVHIDFGFILSTSPRNLGFEMSPFKLIPEFVAVMGGEGSDMFEYFKILMLRGLVAARKHMDRIVNIVEIMSSGSQLPCFKSGSSTVQALRNRFHLNLTEDQLCLLIDKLVESSLHSLSTRLYDGFQYFTNGIL</sequence>
<dbReference type="PROSITE" id="PS50290">
    <property type="entry name" value="PI3_4_KINASE_3"/>
    <property type="match status" value="1"/>
</dbReference>
<dbReference type="GO" id="GO:0030867">
    <property type="term" value="C:rough endoplasmic reticulum membrane"/>
    <property type="evidence" value="ECO:0007669"/>
    <property type="project" value="UniProtKB-SubCell"/>
</dbReference>
<dbReference type="Gene3D" id="1.10.1070.11">
    <property type="entry name" value="Phosphatidylinositol 3-/4-kinase, catalytic domain"/>
    <property type="match status" value="1"/>
</dbReference>
<feature type="compositionally biased region" description="Low complexity" evidence="8">
    <location>
        <begin position="101"/>
        <end position="111"/>
    </location>
</feature>
<dbReference type="Pfam" id="PF21245">
    <property type="entry name" value="PI4KB-PIK1_PIK"/>
    <property type="match status" value="1"/>
</dbReference>
<dbReference type="AlphaFoldDB" id="A0A9P0AIX7"/>
<dbReference type="PANTHER" id="PTHR10048:SF22">
    <property type="entry name" value="PHOSPHATIDYLINOSITOL 4-KINASE BETA"/>
    <property type="match status" value="1"/>
</dbReference>
<dbReference type="InterPro" id="IPR036940">
    <property type="entry name" value="PI3/4_kinase_cat_sf"/>
</dbReference>
<keyword evidence="3" id="KW-0808">Transferase</keyword>
<dbReference type="InterPro" id="IPR011009">
    <property type="entry name" value="Kinase-like_dom_sf"/>
</dbReference>
<dbReference type="EC" id="2.7.1.67" evidence="2"/>
<dbReference type="GO" id="GO:0005741">
    <property type="term" value="C:mitochondrial outer membrane"/>
    <property type="evidence" value="ECO:0007669"/>
    <property type="project" value="UniProtKB-SubCell"/>
</dbReference>
<dbReference type="OrthoDB" id="10264149at2759"/>
<feature type="region of interest" description="Disordered" evidence="8">
    <location>
        <begin position="63"/>
        <end position="126"/>
    </location>
</feature>
<dbReference type="GO" id="GO:0004430">
    <property type="term" value="F:1-phosphatidylinositol 4-kinase activity"/>
    <property type="evidence" value="ECO:0007669"/>
    <property type="project" value="UniProtKB-EC"/>
</dbReference>
<dbReference type="InterPro" id="IPR057754">
    <property type="entry name" value="PI4-kinase_beta/PIK1_cat"/>
</dbReference>
<comment type="subcellular location">
    <subcellularLocation>
        <location evidence="1">Mitochondrion outer membrane</location>
        <topology evidence="1">Peripheral membrane protein</topology>
    </subcellularLocation>
    <subcellularLocation>
        <location evidence="6">Rough endoplasmic reticulum membrane</location>
        <topology evidence="6">Peripheral membrane protein</topology>
    </subcellularLocation>
</comment>
<evidence type="ECO:0000256" key="7">
    <source>
        <dbReference type="ARBA" id="ARBA00039877"/>
    </source>
</evidence>
<evidence type="ECO:0000259" key="9">
    <source>
        <dbReference type="PROSITE" id="PS50290"/>
    </source>
</evidence>
<feature type="region of interest" description="Disordered" evidence="8">
    <location>
        <begin position="1"/>
        <end position="27"/>
    </location>
</feature>
<dbReference type="InterPro" id="IPR000403">
    <property type="entry name" value="PI3/4_kinase_cat_dom"/>
</dbReference>
<keyword evidence="4" id="KW-0418">Kinase</keyword>
<comment type="catalytic activity">
    <reaction evidence="5">
        <text>a 1,2-diacyl-sn-glycero-3-phospho-(1D-myo-inositol) + ATP = a 1,2-diacyl-sn-glycero-3-phospho-(1D-myo-inositol 4-phosphate) + ADP + H(+)</text>
        <dbReference type="Rhea" id="RHEA:19877"/>
        <dbReference type="ChEBI" id="CHEBI:15378"/>
        <dbReference type="ChEBI" id="CHEBI:30616"/>
        <dbReference type="ChEBI" id="CHEBI:57880"/>
        <dbReference type="ChEBI" id="CHEBI:58178"/>
        <dbReference type="ChEBI" id="CHEBI:456216"/>
        <dbReference type="EC" id="2.7.1.67"/>
    </reaction>
    <physiologicalReaction direction="left-to-right" evidence="5">
        <dbReference type="Rhea" id="RHEA:19878"/>
    </physiologicalReaction>
</comment>
<evidence type="ECO:0000256" key="5">
    <source>
        <dbReference type="ARBA" id="ARBA00036767"/>
    </source>
</evidence>
<dbReference type="Proteomes" id="UP001152759">
    <property type="component" value="Chromosome 7"/>
</dbReference>
<evidence type="ECO:0000313" key="11">
    <source>
        <dbReference type="EMBL" id="CAH0393833.1"/>
    </source>
</evidence>
<dbReference type="PANTHER" id="PTHR10048">
    <property type="entry name" value="PHOSPHATIDYLINOSITOL KINASE"/>
    <property type="match status" value="1"/>
</dbReference>
<dbReference type="FunFam" id="1.10.1070.11:FF:000004">
    <property type="entry name" value="Phosphatidylinositol 4-kinase, catalytic, beta"/>
    <property type="match status" value="1"/>
</dbReference>
<feature type="domain" description="PIK helical" evidence="10">
    <location>
        <begin position="52"/>
        <end position="248"/>
    </location>
</feature>
<organism evidence="11 12">
    <name type="scientific">Bemisia tabaci</name>
    <name type="common">Sweetpotato whitefly</name>
    <name type="synonym">Aleurodes tabaci</name>
    <dbReference type="NCBI Taxonomy" id="7038"/>
    <lineage>
        <taxon>Eukaryota</taxon>
        <taxon>Metazoa</taxon>
        <taxon>Ecdysozoa</taxon>
        <taxon>Arthropoda</taxon>
        <taxon>Hexapoda</taxon>
        <taxon>Insecta</taxon>
        <taxon>Pterygota</taxon>
        <taxon>Neoptera</taxon>
        <taxon>Paraneoptera</taxon>
        <taxon>Hemiptera</taxon>
        <taxon>Sternorrhyncha</taxon>
        <taxon>Aleyrodoidea</taxon>
        <taxon>Aleyrodidae</taxon>
        <taxon>Aleyrodinae</taxon>
        <taxon>Bemisia</taxon>
    </lineage>
</organism>
<dbReference type="GO" id="GO:0048015">
    <property type="term" value="P:phosphatidylinositol-mediated signaling"/>
    <property type="evidence" value="ECO:0007669"/>
    <property type="project" value="TreeGrafter"/>
</dbReference>
<evidence type="ECO:0000256" key="2">
    <source>
        <dbReference type="ARBA" id="ARBA00012169"/>
    </source>
</evidence>
<dbReference type="InterPro" id="IPR001263">
    <property type="entry name" value="PI3K_accessory_dom"/>
</dbReference>